<evidence type="ECO:0000256" key="8">
    <source>
        <dbReference type="SAM" id="SignalP"/>
    </source>
</evidence>
<feature type="domain" description="Rhodanese" evidence="9">
    <location>
        <begin position="586"/>
        <end position="615"/>
    </location>
</feature>
<dbReference type="AlphaFoldDB" id="Q0VSD3"/>
<dbReference type="Proteomes" id="UP000008871">
    <property type="component" value="Chromosome"/>
</dbReference>
<name>Q0VSD3_ALCBS</name>
<gene>
    <name evidence="10" type="ordered locus">ABO_0467</name>
</gene>
<comment type="subcellular location">
    <subcellularLocation>
        <location evidence="1">Fimbrium</location>
    </subcellularLocation>
</comment>
<evidence type="ECO:0000313" key="11">
    <source>
        <dbReference type="Proteomes" id="UP000008871"/>
    </source>
</evidence>
<feature type="region of interest" description="Disordered" evidence="7">
    <location>
        <begin position="935"/>
        <end position="965"/>
    </location>
</feature>
<dbReference type="Pfam" id="PF05567">
    <property type="entry name" value="T4P_PilY1"/>
    <property type="match status" value="1"/>
</dbReference>
<dbReference type="EMBL" id="AM286690">
    <property type="protein sequence ID" value="CAL15915.1"/>
    <property type="molecule type" value="Genomic_DNA"/>
</dbReference>
<dbReference type="InterPro" id="IPR001763">
    <property type="entry name" value="Rhodanese-like_dom"/>
</dbReference>
<feature type="region of interest" description="Disordered" evidence="7">
    <location>
        <begin position="139"/>
        <end position="159"/>
    </location>
</feature>
<dbReference type="GO" id="GO:0009289">
    <property type="term" value="C:pilus"/>
    <property type="evidence" value="ECO:0007669"/>
    <property type="project" value="UniProtKB-SubCell"/>
</dbReference>
<evidence type="ECO:0000313" key="10">
    <source>
        <dbReference type="EMBL" id="CAL15915.1"/>
    </source>
</evidence>
<dbReference type="SMART" id="SM00564">
    <property type="entry name" value="PQQ"/>
    <property type="match status" value="2"/>
</dbReference>
<dbReference type="GO" id="GO:0046872">
    <property type="term" value="F:metal ion binding"/>
    <property type="evidence" value="ECO:0007669"/>
    <property type="project" value="UniProtKB-KW"/>
</dbReference>
<dbReference type="eggNOG" id="COG2304">
    <property type="taxonomic scope" value="Bacteria"/>
</dbReference>
<evidence type="ECO:0000256" key="5">
    <source>
        <dbReference type="ARBA" id="ARBA00022837"/>
    </source>
</evidence>
<dbReference type="Gene3D" id="3.40.50.410">
    <property type="entry name" value="von Willebrand factor, type A domain"/>
    <property type="match status" value="2"/>
</dbReference>
<evidence type="ECO:0000256" key="4">
    <source>
        <dbReference type="ARBA" id="ARBA00022723"/>
    </source>
</evidence>
<evidence type="ECO:0000256" key="6">
    <source>
        <dbReference type="ARBA" id="ARBA00023263"/>
    </source>
</evidence>
<feature type="compositionally biased region" description="Polar residues" evidence="7">
    <location>
        <begin position="937"/>
        <end position="947"/>
    </location>
</feature>
<dbReference type="Gene3D" id="2.130.10.10">
    <property type="entry name" value="YVTN repeat-like/Quinoprotein amine dehydrogenase"/>
    <property type="match status" value="1"/>
</dbReference>
<feature type="chain" id="PRO_5004178898" evidence="8">
    <location>
        <begin position="24"/>
        <end position="1009"/>
    </location>
</feature>
<dbReference type="InterPro" id="IPR036465">
    <property type="entry name" value="vWFA_dom_sf"/>
</dbReference>
<protein>
    <submittedName>
        <fullName evidence="10">Pilin biogenesis related protein</fullName>
    </submittedName>
</protein>
<accession>Q0VSD3</accession>
<dbReference type="HOGENOM" id="CLU_004773_0_0_6"/>
<dbReference type="OrthoDB" id="7156875at2"/>
<proteinExistence type="inferred from homology"/>
<keyword evidence="3" id="KW-1029">Fimbrium biogenesis</keyword>
<dbReference type="SUPFAM" id="SSF50998">
    <property type="entry name" value="Quinoprotein alcohol dehydrogenase-like"/>
    <property type="match status" value="1"/>
</dbReference>
<keyword evidence="6" id="KW-0281">Fimbrium</keyword>
<dbReference type="STRING" id="393595.ABO_0467"/>
<feature type="signal peptide" evidence="8">
    <location>
        <begin position="1"/>
        <end position="23"/>
    </location>
</feature>
<dbReference type="PROSITE" id="PS50206">
    <property type="entry name" value="RHODANESE_3"/>
    <property type="match status" value="1"/>
</dbReference>
<keyword evidence="8" id="KW-0732">Signal</keyword>
<dbReference type="InterPro" id="IPR015943">
    <property type="entry name" value="WD40/YVTN_repeat-like_dom_sf"/>
</dbReference>
<dbReference type="InterPro" id="IPR018391">
    <property type="entry name" value="PQQ_b-propeller_rpt"/>
</dbReference>
<dbReference type="InterPro" id="IPR008707">
    <property type="entry name" value="B-propeller_PilY1"/>
</dbReference>
<keyword evidence="11" id="KW-1185">Reference proteome</keyword>
<keyword evidence="4" id="KW-0479">Metal-binding</keyword>
<dbReference type="RefSeq" id="WP_011587753.1">
    <property type="nucleotide sequence ID" value="NC_008260.1"/>
</dbReference>
<evidence type="ECO:0000256" key="2">
    <source>
        <dbReference type="ARBA" id="ARBA00008387"/>
    </source>
</evidence>
<organism evidence="10 11">
    <name type="scientific">Alcanivorax borkumensis (strain ATCC 700651 / DSM 11573 / NCIMB 13689 / SK2)</name>
    <dbReference type="NCBI Taxonomy" id="393595"/>
    <lineage>
        <taxon>Bacteria</taxon>
        <taxon>Pseudomonadati</taxon>
        <taxon>Pseudomonadota</taxon>
        <taxon>Gammaproteobacteria</taxon>
        <taxon>Oceanospirillales</taxon>
        <taxon>Alcanivoracaceae</taxon>
        <taxon>Alcanivorax</taxon>
    </lineage>
</organism>
<sequence>MSYSKKVYLLVLMVFMAPVAIHADDTEIYYSQAAAGGSENKPSANVMVLLDTSGSMRFCKNSEANVAWCSDVEERRINMLEDAMHVLIDSVPGDVKMGLGRFNAGYNCNSGRNTCGAHVLLPVTDIDEKTKRVFKDTVSSLNSAGGSPSGPSDGAPYGSTPTAEAYWEMGRYMIGSSPQSYTSYGDSSNDDNTSEVCLEYEENQTCSNVNVYGWMDLPANDSCNTSSSTCRRECVSRWLVFCQEYVYQRYQIVGQEQECETTEICVDEKKIVDNGNYVSPRNTANECESNHIVLFTDGEANDVNLPCGGGSSYDCQRAISDYLDRDFEIKTYNVGLHMEDNRADMETVSSDGADGTYTASDAESLASAFLDIFDLIEKESRSIAAPGVAINQMDRFQHLDQLYYSVFEPSENSYWQGNLKRYQLEDGVIKGKNGPAVDQDTGFFKEFSQSFWSDEVDGYDAKIGGAREEVSSRRLFYTTAGGDTRKIDWENIANNNLTKESFGLNSGADDDELENLLDEMKVMWGDPLHSVPVMVNYGGDSDNNIVFVSNNGGMLHAVDAKNGEEKFAFMPYEFFSRANEYTTERLALKDRNIRQSYGLDGSWVAWRRPGDTVDAKPSDVFLYGGMRRGGRDYYAVDVGNISSPSMMWQIKGGSGDFSNLGQTWSTPTLTQIPVGGENVPVLVFGGGYDSAAHDKKQGKSRGNGDSMGNAIYIVDARTGELIWSASDTGASTNVASMKWSIPSSIAVVDKEFDGIADYLYFGDLGGQVFRVDIDQTGGKKMKVHRLARVSGSSVSDNRRIYEAPSVVYLNDNGVNTLYVAVATGYRSHPLDENISDGIFVIKDKTALSTSMDAPDDVMLSQLTDVATGTPEESDMGWYYLLEKGEKSLASPVVFKNILRFTTYKPEKAVGDDDSACSVSFGKSFLHTVNIETAEPASFNNDGNVPTSRSEELEQTTPPPSPVLVTDGEGNVYVVVGTEVIGAEDLGYTHLRKRRWYQMDKTKANEFKAP</sequence>
<evidence type="ECO:0000259" key="9">
    <source>
        <dbReference type="PROSITE" id="PS50206"/>
    </source>
</evidence>
<keyword evidence="5" id="KW-0106">Calcium</keyword>
<evidence type="ECO:0000256" key="7">
    <source>
        <dbReference type="SAM" id="MobiDB-lite"/>
    </source>
</evidence>
<dbReference type="KEGG" id="abo:ABO_0467"/>
<dbReference type="InterPro" id="IPR011047">
    <property type="entry name" value="Quinoprotein_ADH-like_sf"/>
</dbReference>
<dbReference type="SUPFAM" id="SSF53300">
    <property type="entry name" value="vWA-like"/>
    <property type="match status" value="1"/>
</dbReference>
<dbReference type="eggNOG" id="COG3419">
    <property type="taxonomic scope" value="Bacteria"/>
</dbReference>
<evidence type="ECO:0000256" key="3">
    <source>
        <dbReference type="ARBA" id="ARBA00022558"/>
    </source>
</evidence>
<comment type="similarity">
    <text evidence="2">Belongs to the PilY1 family.</text>
</comment>
<reference evidence="10 11" key="1">
    <citation type="journal article" date="2006" name="Nat. Biotechnol.">
        <title>Genome sequence of the ubiquitous hydrocarbon-degrading marine bacterium Alcanivorax borkumensis.</title>
        <authorList>
            <person name="Schneiker S."/>
            <person name="Martins dos Santos V.A.P."/>
            <person name="Bartels D."/>
            <person name="Bekel T."/>
            <person name="Brecht M."/>
            <person name="Buhrmester J."/>
            <person name="Chernikova T.N."/>
            <person name="Denaro R."/>
            <person name="Ferrer M."/>
            <person name="Gertler C."/>
            <person name="Goesmann A."/>
            <person name="Golyshina O.V."/>
            <person name="Kaminski F."/>
            <person name="Khachane A.N."/>
            <person name="Lang S."/>
            <person name="Linke B."/>
            <person name="McHardy A.C."/>
            <person name="Meyer F."/>
            <person name="Nechitaylo T."/>
            <person name="Puehler A."/>
            <person name="Regenhardt D."/>
            <person name="Rupp O."/>
            <person name="Sabirova J.S."/>
            <person name="Selbitschka W."/>
            <person name="Yakimov M.M."/>
            <person name="Timmis K.N."/>
            <person name="Vorhoelter F.-J."/>
            <person name="Weidner S."/>
            <person name="Kaiser O."/>
            <person name="Golyshin P.N."/>
        </authorList>
    </citation>
    <scope>NUCLEOTIDE SEQUENCE [LARGE SCALE GENOMIC DNA]</scope>
    <source>
        <strain evidence="11">ATCC 700651 / DSM 11573 / NCIMB 13689 / SK2</strain>
    </source>
</reference>
<evidence type="ECO:0000256" key="1">
    <source>
        <dbReference type="ARBA" id="ARBA00004561"/>
    </source>
</evidence>